<accession>A0A9W6NJC5</accession>
<comment type="caution">
    <text evidence="1">The sequence shown here is derived from an EMBL/GenBank/DDBJ whole genome shotgun (WGS) entry which is preliminary data.</text>
</comment>
<dbReference type="EMBL" id="BSFP01000001">
    <property type="protein sequence ID" value="GLK98526.1"/>
    <property type="molecule type" value="Genomic_DNA"/>
</dbReference>
<evidence type="ECO:0000313" key="1">
    <source>
        <dbReference type="EMBL" id="GLK98526.1"/>
    </source>
</evidence>
<sequence length="312" mass="33010">MGALAQAGRNYAAEQVVPLLDDRLTVTLPAGARAEARAQSLMGVAASGQTETRVLYDVGGERLVLLASELFRVVPGELRAAIDGVTGGWDLPPGQHLVPLDTGPDTVGYGYFPLDSARQAVPIADAFVRTAESGIVRIQLFVSPNAADDRDGLTELAAQILRTVRPGERTLDAHAGSRVLAGLDGETILTADVRAGWVGRQESGLSFVVLRLLRLTPLGGPFASVTLYRGSAPNLVHQRFPADAVTRSGGRLLGLPTDWVHVHTGIGGASAVHMREALVDDGHGQFVHALAETDEPAFERELDELLGSIKRA</sequence>
<reference evidence="1" key="2">
    <citation type="submission" date="2023-01" db="EMBL/GenBank/DDBJ databases">
        <authorList>
            <person name="Sun Q."/>
            <person name="Evtushenko L."/>
        </authorList>
    </citation>
    <scope>NUCLEOTIDE SEQUENCE</scope>
    <source>
        <strain evidence="1">VKM Ac-1321</strain>
    </source>
</reference>
<gene>
    <name evidence="1" type="ORF">GCM10017581_002670</name>
</gene>
<protein>
    <submittedName>
        <fullName evidence="1">Uncharacterized protein</fullName>
    </submittedName>
</protein>
<keyword evidence="2" id="KW-1185">Reference proteome</keyword>
<reference evidence="1" key="1">
    <citation type="journal article" date="2014" name="Int. J. Syst. Evol. Microbiol.">
        <title>Complete genome sequence of Corynebacterium casei LMG S-19264T (=DSM 44701T), isolated from a smear-ripened cheese.</title>
        <authorList>
            <consortium name="US DOE Joint Genome Institute (JGI-PGF)"/>
            <person name="Walter F."/>
            <person name="Albersmeier A."/>
            <person name="Kalinowski J."/>
            <person name="Ruckert C."/>
        </authorList>
    </citation>
    <scope>NUCLEOTIDE SEQUENCE</scope>
    <source>
        <strain evidence="1">VKM Ac-1321</strain>
    </source>
</reference>
<organism evidence="1 2">
    <name type="scientific">Dactylosporangium matsuzakiense</name>
    <dbReference type="NCBI Taxonomy" id="53360"/>
    <lineage>
        <taxon>Bacteria</taxon>
        <taxon>Bacillati</taxon>
        <taxon>Actinomycetota</taxon>
        <taxon>Actinomycetes</taxon>
        <taxon>Micromonosporales</taxon>
        <taxon>Micromonosporaceae</taxon>
        <taxon>Dactylosporangium</taxon>
    </lineage>
</organism>
<dbReference type="Proteomes" id="UP001143480">
    <property type="component" value="Unassembled WGS sequence"/>
</dbReference>
<name>A0A9W6NJC5_9ACTN</name>
<dbReference type="AlphaFoldDB" id="A0A9W6NJC5"/>
<dbReference type="RefSeq" id="WP_261963807.1">
    <property type="nucleotide sequence ID" value="NZ_BAAAXA010000003.1"/>
</dbReference>
<evidence type="ECO:0000313" key="2">
    <source>
        <dbReference type="Proteomes" id="UP001143480"/>
    </source>
</evidence>
<proteinExistence type="predicted"/>